<comment type="subcellular location">
    <subcellularLocation>
        <location evidence="2">Membrane</location>
        <topology evidence="2">Multi-pass membrane protein</topology>
    </subcellularLocation>
</comment>
<evidence type="ECO:0000259" key="12">
    <source>
        <dbReference type="SMART" id="SM00228"/>
    </source>
</evidence>
<evidence type="ECO:0000256" key="2">
    <source>
        <dbReference type="ARBA" id="ARBA00004141"/>
    </source>
</evidence>
<dbReference type="OrthoDB" id="9782003at2"/>
<evidence type="ECO:0000256" key="11">
    <source>
        <dbReference type="RuleBase" id="RU362031"/>
    </source>
</evidence>
<keyword evidence="5 11" id="KW-0812">Transmembrane</keyword>
<evidence type="ECO:0000313" key="14">
    <source>
        <dbReference type="Proteomes" id="UP000189810"/>
    </source>
</evidence>
<dbReference type="RefSeq" id="WP_079654308.1">
    <property type="nucleotide sequence ID" value="NZ_LT670846.1"/>
</dbReference>
<dbReference type="GO" id="GO:0046872">
    <property type="term" value="F:metal ion binding"/>
    <property type="evidence" value="ECO:0007669"/>
    <property type="project" value="UniProtKB-KW"/>
</dbReference>
<dbReference type="STRING" id="381751.SAMN05444391_1204"/>
<organism evidence="13 14">
    <name type="scientific">Thermocrinis minervae</name>
    <dbReference type="NCBI Taxonomy" id="381751"/>
    <lineage>
        <taxon>Bacteria</taxon>
        <taxon>Pseudomonadati</taxon>
        <taxon>Aquificota</taxon>
        <taxon>Aquificia</taxon>
        <taxon>Aquificales</taxon>
        <taxon>Aquificaceae</taxon>
        <taxon>Thermocrinis</taxon>
    </lineage>
</organism>
<evidence type="ECO:0000256" key="1">
    <source>
        <dbReference type="ARBA" id="ARBA00001947"/>
    </source>
</evidence>
<evidence type="ECO:0000256" key="5">
    <source>
        <dbReference type="ARBA" id="ARBA00022692"/>
    </source>
</evidence>
<comment type="cofactor">
    <cofactor evidence="1 11">
        <name>Zn(2+)</name>
        <dbReference type="ChEBI" id="CHEBI:29105"/>
    </cofactor>
</comment>
<dbReference type="InterPro" id="IPR004387">
    <property type="entry name" value="Pept_M50_Zn"/>
</dbReference>
<feature type="transmembrane region" description="Helical" evidence="11">
    <location>
        <begin position="401"/>
        <end position="419"/>
    </location>
</feature>
<dbReference type="NCBIfam" id="TIGR00054">
    <property type="entry name" value="RIP metalloprotease RseP"/>
    <property type="match status" value="1"/>
</dbReference>
<keyword evidence="11" id="KW-0479">Metal-binding</keyword>
<name>A0A1M6SXL5_9AQUI</name>
<evidence type="ECO:0000256" key="8">
    <source>
        <dbReference type="ARBA" id="ARBA00022989"/>
    </source>
</evidence>
<dbReference type="Gene3D" id="2.30.42.10">
    <property type="match status" value="2"/>
</dbReference>
<dbReference type="InterPro" id="IPR008915">
    <property type="entry name" value="Peptidase_M50"/>
</dbReference>
<keyword evidence="4 13" id="KW-0645">Protease</keyword>
<keyword evidence="9 11" id="KW-0482">Metalloprotease</keyword>
<feature type="transmembrane region" description="Helical" evidence="11">
    <location>
        <begin position="365"/>
        <end position="389"/>
    </location>
</feature>
<dbReference type="EMBL" id="LT670846">
    <property type="protein sequence ID" value="SHK49308.1"/>
    <property type="molecule type" value="Genomic_DNA"/>
</dbReference>
<feature type="transmembrane region" description="Helical" evidence="11">
    <location>
        <begin position="6"/>
        <end position="25"/>
    </location>
</feature>
<dbReference type="SUPFAM" id="SSF50156">
    <property type="entry name" value="PDZ domain-like"/>
    <property type="match status" value="2"/>
</dbReference>
<keyword evidence="8 11" id="KW-1133">Transmembrane helix</keyword>
<dbReference type="GO" id="GO:0006508">
    <property type="term" value="P:proteolysis"/>
    <property type="evidence" value="ECO:0007669"/>
    <property type="project" value="UniProtKB-KW"/>
</dbReference>
<evidence type="ECO:0000256" key="3">
    <source>
        <dbReference type="ARBA" id="ARBA00007931"/>
    </source>
</evidence>
<evidence type="ECO:0000256" key="6">
    <source>
        <dbReference type="ARBA" id="ARBA00022801"/>
    </source>
</evidence>
<evidence type="ECO:0000256" key="7">
    <source>
        <dbReference type="ARBA" id="ARBA00022833"/>
    </source>
</evidence>
<keyword evidence="6 11" id="KW-0378">Hydrolase</keyword>
<keyword evidence="7 11" id="KW-0862">Zinc</keyword>
<dbReference type="AlphaFoldDB" id="A0A1M6SXL5"/>
<evidence type="ECO:0000313" key="13">
    <source>
        <dbReference type="EMBL" id="SHK49308.1"/>
    </source>
</evidence>
<accession>A0A1M6SXL5</accession>
<dbReference type="EC" id="3.4.24.-" evidence="11"/>
<protein>
    <recommendedName>
        <fullName evidence="11">Zinc metalloprotease</fullName>
        <ecNumber evidence="11">3.4.24.-</ecNumber>
    </recommendedName>
</protein>
<dbReference type="PANTHER" id="PTHR42837:SF2">
    <property type="entry name" value="MEMBRANE METALLOPROTEASE ARASP2, CHLOROPLASTIC-RELATED"/>
    <property type="match status" value="1"/>
</dbReference>
<dbReference type="Pfam" id="PF17820">
    <property type="entry name" value="PDZ_6"/>
    <property type="match status" value="2"/>
</dbReference>
<feature type="transmembrane region" description="Helical" evidence="11">
    <location>
        <begin position="89"/>
        <end position="113"/>
    </location>
</feature>
<sequence length="428" mass="47571">MDYVIAFLILIGVLVIVHELGHFLFAKLFGVRVEIFSVGFGPSILNKQMGETQYRISLIPLGGYVKLYGEEDNTSDPRAFSSKSPIQKILIAFAGPLFNFLFAILVISLLWMYGMDVPSYELEKPIVGYVVENSLASRMGVKEGDLIVEVNSRPVKTWQDVRKVYMQALTDKEIELKVLRGSEVISLKGAKVGLNESLGVEPLIPPVVGHVLKGSPAYDAGIRPMDVVLEINDVPVRTWQDIVRTMSKVQDQVVNLKIKRGQEVYEKTVVAKKDPKTGRYILGIAPDIKTVKIRKGPIDALYTGVERTYELSVLTLKSIAGMITGKVPLRDSLGGPLTIAQLAGESIQQSYTAFLNMMVLISINLALINLLPLPVLDGGLILLFVLEGIRRRPMPERFKEIWYKIGIALVALLTLLALTNDLMRFLRH</sequence>
<evidence type="ECO:0000256" key="9">
    <source>
        <dbReference type="ARBA" id="ARBA00023049"/>
    </source>
</evidence>
<dbReference type="Pfam" id="PF02163">
    <property type="entry name" value="Peptidase_M50"/>
    <property type="match status" value="1"/>
</dbReference>
<comment type="similarity">
    <text evidence="3 11">Belongs to the peptidase M50B family.</text>
</comment>
<dbReference type="InterPro" id="IPR041489">
    <property type="entry name" value="PDZ_6"/>
</dbReference>
<evidence type="ECO:0000256" key="4">
    <source>
        <dbReference type="ARBA" id="ARBA00022670"/>
    </source>
</evidence>
<reference evidence="13 14" key="1">
    <citation type="submission" date="2016-11" db="EMBL/GenBank/DDBJ databases">
        <authorList>
            <person name="Jaros S."/>
            <person name="Januszkiewicz K."/>
            <person name="Wedrychowicz H."/>
        </authorList>
    </citation>
    <scope>NUCLEOTIDE SEQUENCE [LARGE SCALE GENOMIC DNA]</scope>
    <source>
        <strain evidence="13 14">DSM 19557</strain>
    </source>
</reference>
<dbReference type="GO" id="GO:0016020">
    <property type="term" value="C:membrane"/>
    <property type="evidence" value="ECO:0007669"/>
    <property type="project" value="UniProtKB-SubCell"/>
</dbReference>
<feature type="domain" description="PDZ" evidence="12">
    <location>
        <begin position="108"/>
        <end position="182"/>
    </location>
</feature>
<proteinExistence type="inferred from homology"/>
<dbReference type="CDD" id="cd06163">
    <property type="entry name" value="S2P-M50_PDZ_RseP-like"/>
    <property type="match status" value="1"/>
</dbReference>
<dbReference type="PANTHER" id="PTHR42837">
    <property type="entry name" value="REGULATOR OF SIGMA-E PROTEASE RSEP"/>
    <property type="match status" value="1"/>
</dbReference>
<dbReference type="InterPro" id="IPR036034">
    <property type="entry name" value="PDZ_sf"/>
</dbReference>
<dbReference type="SMART" id="SM00228">
    <property type="entry name" value="PDZ"/>
    <property type="match status" value="2"/>
</dbReference>
<keyword evidence="10 11" id="KW-0472">Membrane</keyword>
<evidence type="ECO:0000256" key="10">
    <source>
        <dbReference type="ARBA" id="ARBA00023136"/>
    </source>
</evidence>
<gene>
    <name evidence="13" type="ORF">SAMN05444391_1204</name>
</gene>
<dbReference type="InterPro" id="IPR001478">
    <property type="entry name" value="PDZ"/>
</dbReference>
<feature type="domain" description="PDZ" evidence="12">
    <location>
        <begin position="196"/>
        <end position="262"/>
    </location>
</feature>
<dbReference type="CDD" id="cd23081">
    <property type="entry name" value="cpPDZ_EcRseP-like"/>
    <property type="match status" value="1"/>
</dbReference>
<dbReference type="GO" id="GO:0004222">
    <property type="term" value="F:metalloendopeptidase activity"/>
    <property type="evidence" value="ECO:0007669"/>
    <property type="project" value="InterPro"/>
</dbReference>
<keyword evidence="14" id="KW-1185">Reference proteome</keyword>
<dbReference type="Proteomes" id="UP000189810">
    <property type="component" value="Chromosome I"/>
</dbReference>